<protein>
    <submittedName>
        <fullName evidence="1">Uncharacterized protein</fullName>
    </submittedName>
</protein>
<sequence>MPFGFARPATASCSFMGCVWGETSSPSFLGVLVGCESLGSSLFPNRQAGTQTRIRLPSPGRATWEEQDKVLGYVGISYCDVCLPEKILEGPRVALPESCPF</sequence>
<evidence type="ECO:0000313" key="2">
    <source>
        <dbReference type="Proteomes" id="UP001176941"/>
    </source>
</evidence>
<gene>
    <name evidence="1" type="ORF">MRATA1EN1_LOCUS22277</name>
</gene>
<name>A0ABN8ZIJ8_RANTA</name>
<organism evidence="1 2">
    <name type="scientific">Rangifer tarandus platyrhynchus</name>
    <name type="common">Svalbard reindeer</name>
    <dbReference type="NCBI Taxonomy" id="3082113"/>
    <lineage>
        <taxon>Eukaryota</taxon>
        <taxon>Metazoa</taxon>
        <taxon>Chordata</taxon>
        <taxon>Craniata</taxon>
        <taxon>Vertebrata</taxon>
        <taxon>Euteleostomi</taxon>
        <taxon>Mammalia</taxon>
        <taxon>Eutheria</taxon>
        <taxon>Laurasiatheria</taxon>
        <taxon>Artiodactyla</taxon>
        <taxon>Ruminantia</taxon>
        <taxon>Pecora</taxon>
        <taxon>Cervidae</taxon>
        <taxon>Odocoileinae</taxon>
        <taxon>Rangifer</taxon>
    </lineage>
</organism>
<proteinExistence type="predicted"/>
<dbReference type="Proteomes" id="UP001176941">
    <property type="component" value="Chromosome 33"/>
</dbReference>
<dbReference type="PROSITE" id="PS51257">
    <property type="entry name" value="PROKAR_LIPOPROTEIN"/>
    <property type="match status" value="1"/>
</dbReference>
<dbReference type="EMBL" id="OX459969">
    <property type="protein sequence ID" value="CAI9173315.1"/>
    <property type="molecule type" value="Genomic_DNA"/>
</dbReference>
<accession>A0ABN8ZIJ8</accession>
<reference evidence="1" key="1">
    <citation type="submission" date="2023-04" db="EMBL/GenBank/DDBJ databases">
        <authorList>
            <consortium name="ELIXIR-Norway"/>
        </authorList>
    </citation>
    <scope>NUCLEOTIDE SEQUENCE [LARGE SCALE GENOMIC DNA]</scope>
</reference>
<evidence type="ECO:0000313" key="1">
    <source>
        <dbReference type="EMBL" id="CAI9173315.1"/>
    </source>
</evidence>
<keyword evidence="2" id="KW-1185">Reference proteome</keyword>